<feature type="region of interest" description="Disordered" evidence="10">
    <location>
        <begin position="145"/>
        <end position="193"/>
    </location>
</feature>
<feature type="domain" description="Protein export membrane protein SecD/SecF C-terminal" evidence="11">
    <location>
        <begin position="290"/>
        <end position="464"/>
    </location>
</feature>
<reference evidence="14" key="1">
    <citation type="submission" date="2020-02" db="EMBL/GenBank/DDBJ databases">
        <authorList>
            <person name="Meier V. D."/>
        </authorList>
    </citation>
    <scope>NUCLEOTIDE SEQUENCE</scope>
    <source>
        <strain evidence="14">AVDCRST_MAG49</strain>
    </source>
</reference>
<dbReference type="Pfam" id="PF02355">
    <property type="entry name" value="SecD_SecF_C"/>
    <property type="match status" value="1"/>
</dbReference>
<comment type="subunit">
    <text evidence="9">Forms a complex with SecF. Part of the essential Sec protein translocation apparatus which comprises SecA, SecYEG and auxiliary proteins SecDF. Other proteins may also be involved.</text>
</comment>
<feature type="transmembrane region" description="Helical" evidence="9">
    <location>
        <begin position="311"/>
        <end position="329"/>
    </location>
</feature>
<dbReference type="NCBIfam" id="TIGR01129">
    <property type="entry name" value="secD"/>
    <property type="match status" value="1"/>
</dbReference>
<keyword evidence="3 9" id="KW-1003">Cell membrane</keyword>
<evidence type="ECO:0000256" key="10">
    <source>
        <dbReference type="SAM" id="MobiDB-lite"/>
    </source>
</evidence>
<dbReference type="PANTHER" id="PTHR30081:SF1">
    <property type="entry name" value="PROTEIN TRANSLOCASE SUBUNIT SECD"/>
    <property type="match status" value="1"/>
</dbReference>
<keyword evidence="6 9" id="KW-1133">Transmembrane helix</keyword>
<dbReference type="Gene3D" id="3.30.70.3220">
    <property type="match status" value="1"/>
</dbReference>
<dbReference type="GO" id="GO:0043952">
    <property type="term" value="P:protein transport by the Sec complex"/>
    <property type="evidence" value="ECO:0007669"/>
    <property type="project" value="UniProtKB-UniRule"/>
</dbReference>
<dbReference type="InterPro" id="IPR048631">
    <property type="entry name" value="SecD_1st"/>
</dbReference>
<dbReference type="PRINTS" id="PR00702">
    <property type="entry name" value="ACRIFLAVINRP"/>
</dbReference>
<evidence type="ECO:0000256" key="6">
    <source>
        <dbReference type="ARBA" id="ARBA00022989"/>
    </source>
</evidence>
<keyword evidence="5 9" id="KW-0653">Protein transport</keyword>
<dbReference type="EMBL" id="CADCWG010000290">
    <property type="protein sequence ID" value="CAA9574531.1"/>
    <property type="molecule type" value="Genomic_DNA"/>
</dbReference>
<dbReference type="PANTHER" id="PTHR30081">
    <property type="entry name" value="PROTEIN-EXPORT MEMBRANE PROTEIN SEC"/>
    <property type="match status" value="1"/>
</dbReference>
<evidence type="ECO:0000256" key="7">
    <source>
        <dbReference type="ARBA" id="ARBA00023010"/>
    </source>
</evidence>
<feature type="transmembrane region" description="Helical" evidence="9">
    <location>
        <begin position="360"/>
        <end position="382"/>
    </location>
</feature>
<keyword evidence="8 9" id="KW-0472">Membrane</keyword>
<keyword evidence="4 9" id="KW-0812">Transmembrane</keyword>
<dbReference type="SUPFAM" id="SSF82866">
    <property type="entry name" value="Multidrug efflux transporter AcrB transmembrane domain"/>
    <property type="match status" value="1"/>
</dbReference>
<dbReference type="Pfam" id="PF22599">
    <property type="entry name" value="SecDF_P1_head"/>
    <property type="match status" value="1"/>
</dbReference>
<keyword evidence="7 9" id="KW-0811">Translocation</keyword>
<feature type="domain" description="Protein translocase subunit SecDF P1" evidence="12">
    <location>
        <begin position="72"/>
        <end position="126"/>
    </location>
</feature>
<evidence type="ECO:0000256" key="3">
    <source>
        <dbReference type="ARBA" id="ARBA00022475"/>
    </source>
</evidence>
<keyword evidence="2 9" id="KW-0813">Transport</keyword>
<evidence type="ECO:0000259" key="11">
    <source>
        <dbReference type="Pfam" id="PF02355"/>
    </source>
</evidence>
<feature type="compositionally biased region" description="Low complexity" evidence="10">
    <location>
        <begin position="154"/>
        <end position="183"/>
    </location>
</feature>
<comment type="similarity">
    <text evidence="9">Belongs to the SecD/SecF family. SecD subfamily.</text>
</comment>
<evidence type="ECO:0000256" key="4">
    <source>
        <dbReference type="ARBA" id="ARBA00022692"/>
    </source>
</evidence>
<dbReference type="GO" id="GO:0005886">
    <property type="term" value="C:plasma membrane"/>
    <property type="evidence" value="ECO:0007669"/>
    <property type="project" value="UniProtKB-SubCell"/>
</dbReference>
<dbReference type="InterPro" id="IPR001036">
    <property type="entry name" value="Acrflvin-R"/>
</dbReference>
<feature type="transmembrane region" description="Helical" evidence="9">
    <location>
        <begin position="334"/>
        <end position="354"/>
    </location>
</feature>
<evidence type="ECO:0000256" key="5">
    <source>
        <dbReference type="ARBA" id="ARBA00022927"/>
    </source>
</evidence>
<evidence type="ECO:0000256" key="1">
    <source>
        <dbReference type="ARBA" id="ARBA00004651"/>
    </source>
</evidence>
<dbReference type="InterPro" id="IPR054384">
    <property type="entry name" value="SecDF_P1_head"/>
</dbReference>
<comment type="caution">
    <text evidence="9">Lacks conserved residue(s) required for the propagation of feature annotation.</text>
</comment>
<accession>A0A6J4VF34</accession>
<feature type="domain" description="SecDF P1 head subdomain" evidence="13">
    <location>
        <begin position="196"/>
        <end position="288"/>
    </location>
</feature>
<evidence type="ECO:0000256" key="2">
    <source>
        <dbReference type="ARBA" id="ARBA00022448"/>
    </source>
</evidence>
<dbReference type="InterPro" id="IPR022813">
    <property type="entry name" value="SecD/SecF_arch_bac"/>
</dbReference>
<feature type="transmembrane region" description="Helical" evidence="9">
    <location>
        <begin position="433"/>
        <end position="456"/>
    </location>
</feature>
<gene>
    <name evidence="9" type="primary">secD</name>
    <name evidence="14" type="ORF">AVDCRST_MAG49-4023</name>
</gene>
<dbReference type="HAMAP" id="MF_01463_B">
    <property type="entry name" value="SecD_B"/>
    <property type="match status" value="1"/>
</dbReference>
<evidence type="ECO:0000256" key="9">
    <source>
        <dbReference type="HAMAP-Rule" id="MF_01463"/>
    </source>
</evidence>
<name>A0A6J4VF34_9BACT</name>
<evidence type="ECO:0000313" key="14">
    <source>
        <dbReference type="EMBL" id="CAA9574531.1"/>
    </source>
</evidence>
<evidence type="ECO:0000259" key="12">
    <source>
        <dbReference type="Pfam" id="PF21760"/>
    </source>
</evidence>
<dbReference type="GO" id="GO:0006605">
    <property type="term" value="P:protein targeting"/>
    <property type="evidence" value="ECO:0007669"/>
    <property type="project" value="UniProtKB-UniRule"/>
</dbReference>
<dbReference type="InterPro" id="IPR005791">
    <property type="entry name" value="SecD"/>
</dbReference>
<evidence type="ECO:0000256" key="8">
    <source>
        <dbReference type="ARBA" id="ARBA00023136"/>
    </source>
</evidence>
<dbReference type="InterPro" id="IPR048634">
    <property type="entry name" value="SecD_SecF_C"/>
</dbReference>
<evidence type="ECO:0000259" key="13">
    <source>
        <dbReference type="Pfam" id="PF22599"/>
    </source>
</evidence>
<dbReference type="NCBIfam" id="TIGR00916">
    <property type="entry name" value="2A0604s01"/>
    <property type="match status" value="1"/>
</dbReference>
<dbReference type="GO" id="GO:0015450">
    <property type="term" value="F:protein-transporting ATPase activity"/>
    <property type="evidence" value="ECO:0007669"/>
    <property type="project" value="InterPro"/>
</dbReference>
<dbReference type="Gene3D" id="1.20.1640.10">
    <property type="entry name" value="Multidrug efflux transporter AcrB transmembrane domain"/>
    <property type="match status" value="1"/>
</dbReference>
<dbReference type="AlphaFoldDB" id="A0A6J4VF34"/>
<dbReference type="GO" id="GO:0065002">
    <property type="term" value="P:intracellular protein transmembrane transport"/>
    <property type="evidence" value="ECO:0007669"/>
    <property type="project" value="UniProtKB-UniRule"/>
</dbReference>
<dbReference type="InterPro" id="IPR055344">
    <property type="entry name" value="SecD_SecF_C_bact"/>
</dbReference>
<protein>
    <recommendedName>
        <fullName evidence="9">Protein translocase subunit SecD</fullName>
    </recommendedName>
</protein>
<organism evidence="14">
    <name type="scientific">uncultured Thermomicrobiales bacterium</name>
    <dbReference type="NCBI Taxonomy" id="1645740"/>
    <lineage>
        <taxon>Bacteria</taxon>
        <taxon>Pseudomonadati</taxon>
        <taxon>Thermomicrobiota</taxon>
        <taxon>Thermomicrobia</taxon>
        <taxon>Thermomicrobiales</taxon>
        <taxon>environmental samples</taxon>
    </lineage>
</organism>
<dbReference type="Pfam" id="PF21760">
    <property type="entry name" value="SecD_1st"/>
    <property type="match status" value="1"/>
</dbReference>
<proteinExistence type="inferred from homology"/>
<sequence length="490" mass="51358">MRIRPLYTFLLILLISAGATWLALPTDVLNIGGVKDDVDINEGLDLQGGLQVLLEARPVAGQDLDSDTLAGTRDTIERRVNGLGVSEPVVQTRGDDQISVELPGVDDPDEAIRVLQETAFLEIIDSQGQSIPEGAVLTTNLGGPETVQAAEGTPGASPVASPVAGSPAAGASPAASPGASPAAEPTPTPDGPVFTTIVQGSDLEDAYITTDQLGRQVVGFDLKGDAADRFFEFTSNNIGRPMSILVDKQVISSPVINGAISDQGIIQVPNAQEVRALVLQLKAGSLQVPLEVVSSNLIGPSLGQDSIDRSLIAGIIGLGTVALFMILYYRLPGLLSVVALLIYTAVSFAIFKLIGVTLTLAGIAGFILSIGMAVDANVLIFARLKEELRTGRTLDRAVEAAFTNAFPSIRDSNASTLITCAILYYFGNSTGTTIITGFAITLGIGVLVSLFSAVLVSRNFMRLMVSSGAIRDRWWYGIDHAERQAVGTGD</sequence>
<comment type="function">
    <text evidence="9">Part of the Sec protein translocase complex. Interacts with the SecYEG preprotein conducting channel. SecDF uses the proton motive force (PMF) to complete protein translocation after the ATP-dependent function of SecA.</text>
</comment>
<comment type="subcellular location">
    <subcellularLocation>
        <location evidence="1 9">Cell membrane</location>
        <topology evidence="1 9">Multi-pass membrane protein</topology>
    </subcellularLocation>
</comment>